<dbReference type="EMBL" id="KN837129">
    <property type="protein sequence ID" value="KIJ42501.1"/>
    <property type="molecule type" value="Genomic_DNA"/>
</dbReference>
<protein>
    <submittedName>
        <fullName evidence="8">GMC oxidoreductase</fullName>
    </submittedName>
</protein>
<evidence type="ECO:0000256" key="3">
    <source>
        <dbReference type="ARBA" id="ARBA00022630"/>
    </source>
</evidence>
<evidence type="ECO:0000256" key="6">
    <source>
        <dbReference type="PIRSR" id="PIRSR000137-2"/>
    </source>
</evidence>
<feature type="active site" description="Proton donor" evidence="5">
    <location>
        <position position="469"/>
    </location>
</feature>
<evidence type="ECO:0000259" key="7">
    <source>
        <dbReference type="PROSITE" id="PS00624"/>
    </source>
</evidence>
<evidence type="ECO:0000256" key="5">
    <source>
        <dbReference type="PIRSR" id="PIRSR000137-1"/>
    </source>
</evidence>
<dbReference type="PIRSF" id="PIRSF000137">
    <property type="entry name" value="Alcohol_oxidase"/>
    <property type="match status" value="1"/>
</dbReference>
<dbReference type="Pfam" id="PF05199">
    <property type="entry name" value="GMC_oxred_C"/>
    <property type="match status" value="1"/>
</dbReference>
<dbReference type="PROSITE" id="PS00624">
    <property type="entry name" value="GMC_OXRED_2"/>
    <property type="match status" value="1"/>
</dbReference>
<feature type="domain" description="Glucose-methanol-choline oxidoreductase N-terminal" evidence="7">
    <location>
        <begin position="267"/>
        <end position="281"/>
    </location>
</feature>
<feature type="binding site" evidence="6">
    <location>
        <position position="225"/>
    </location>
    <ligand>
        <name>FAD</name>
        <dbReference type="ChEBI" id="CHEBI:57692"/>
    </ligand>
</feature>
<proteinExistence type="inferred from homology"/>
<keyword evidence="3" id="KW-0285">Flavoprotein</keyword>
<keyword evidence="9" id="KW-1185">Reference proteome</keyword>
<dbReference type="Gene3D" id="3.50.50.60">
    <property type="entry name" value="FAD/NAD(P)-binding domain"/>
    <property type="match status" value="1"/>
</dbReference>
<dbReference type="GO" id="GO:0050660">
    <property type="term" value="F:flavin adenine dinucleotide binding"/>
    <property type="evidence" value="ECO:0007669"/>
    <property type="project" value="InterPro"/>
</dbReference>
<keyword evidence="4 6" id="KW-0274">FAD</keyword>
<dbReference type="OrthoDB" id="269227at2759"/>
<dbReference type="InterPro" id="IPR036188">
    <property type="entry name" value="FAD/NAD-bd_sf"/>
</dbReference>
<dbReference type="HOGENOM" id="CLU_002865_6_3_1"/>
<dbReference type="InterPro" id="IPR012132">
    <property type="entry name" value="GMC_OxRdtase"/>
</dbReference>
<evidence type="ECO:0000313" key="9">
    <source>
        <dbReference type="Proteomes" id="UP000054279"/>
    </source>
</evidence>
<dbReference type="InterPro" id="IPR000172">
    <property type="entry name" value="GMC_OxRdtase_N"/>
</dbReference>
<feature type="binding site" evidence="6">
    <location>
        <begin position="84"/>
        <end position="87"/>
    </location>
    <ligand>
        <name>FAD</name>
        <dbReference type="ChEBI" id="CHEBI:57692"/>
    </ligand>
</feature>
<sequence length="534" mass="57608">LVAGGTAGSVIANRLTEDPRFTVLLIEAGPNNEGVLNIEVPAFSGRLTNSPYDWNFTTVSQVGLNGRSLPYPRGHVLGGSSSINGMVFTRGSSDDYDRWARVTGDNGWSWNALRPYLLKNEHWVPPVDGHNTTGEFIPRAHGFDGVNYVSLGSYLRSIDERVIQTTVDLKNEFPYNLDTNDGTPLGVGFMQSTIGFGERSSAARSYLASDFRQRANLHILTDSTVTQILSTGLGVRPDFRIVELASSVTGSLSTRFTAANEVILSAGSIATPQILLNSGIGDKSELAKVGVQSVFHLPDVGKNLSDQPVTSAAWSTNDPDPVLRQWNETRTGPLVVQFPRQETAWWRVPSNTPGFKDSSAGPKSPHIEIALGVSHSRFSLTYYSLTWYLGGSVTLKTNNPFDAPLIDVAFLTDENDVFALREGIKATKRFFSGPAWKDLIIGETSPGANVTNDDELTEYIRNGAGTTLHAVGTAAMSARGASHGVVDPDLRVKGISGLRIVDASIMPFVISGHTQAGVYLIAERGADLIKAAWV</sequence>
<feature type="non-terminal residue" evidence="8">
    <location>
        <position position="534"/>
    </location>
</feature>
<comment type="cofactor">
    <cofactor evidence="1 6">
        <name>FAD</name>
        <dbReference type="ChEBI" id="CHEBI:57692"/>
    </cofactor>
</comment>
<dbReference type="GO" id="GO:0016614">
    <property type="term" value="F:oxidoreductase activity, acting on CH-OH group of donors"/>
    <property type="evidence" value="ECO:0007669"/>
    <property type="project" value="InterPro"/>
</dbReference>
<reference evidence="8 9" key="1">
    <citation type="submission" date="2014-06" db="EMBL/GenBank/DDBJ databases">
        <title>Evolutionary Origins and Diversification of the Mycorrhizal Mutualists.</title>
        <authorList>
            <consortium name="DOE Joint Genome Institute"/>
            <consortium name="Mycorrhizal Genomics Consortium"/>
            <person name="Kohler A."/>
            <person name="Kuo A."/>
            <person name="Nagy L.G."/>
            <person name="Floudas D."/>
            <person name="Copeland A."/>
            <person name="Barry K.W."/>
            <person name="Cichocki N."/>
            <person name="Veneault-Fourrey C."/>
            <person name="LaButti K."/>
            <person name="Lindquist E.A."/>
            <person name="Lipzen A."/>
            <person name="Lundell T."/>
            <person name="Morin E."/>
            <person name="Murat C."/>
            <person name="Riley R."/>
            <person name="Ohm R."/>
            <person name="Sun H."/>
            <person name="Tunlid A."/>
            <person name="Henrissat B."/>
            <person name="Grigoriev I.V."/>
            <person name="Hibbett D.S."/>
            <person name="Martin F."/>
        </authorList>
    </citation>
    <scope>NUCLEOTIDE SEQUENCE [LARGE SCALE GENOMIC DNA]</scope>
    <source>
        <strain evidence="8 9">SS14</strain>
    </source>
</reference>
<accession>A0A0C9VW22</accession>
<dbReference type="AlphaFoldDB" id="A0A0C9VW22"/>
<evidence type="ECO:0000256" key="2">
    <source>
        <dbReference type="ARBA" id="ARBA00010790"/>
    </source>
</evidence>
<evidence type="ECO:0000256" key="4">
    <source>
        <dbReference type="ARBA" id="ARBA00022827"/>
    </source>
</evidence>
<comment type="similarity">
    <text evidence="2">Belongs to the GMC oxidoreductase family.</text>
</comment>
<feature type="active site" description="Proton acceptor" evidence="5">
    <location>
        <position position="513"/>
    </location>
</feature>
<dbReference type="PANTHER" id="PTHR11552">
    <property type="entry name" value="GLUCOSE-METHANOL-CHOLINE GMC OXIDOREDUCTASE"/>
    <property type="match status" value="1"/>
</dbReference>
<dbReference type="InterPro" id="IPR007867">
    <property type="entry name" value="GMC_OxRtase_C"/>
</dbReference>
<dbReference type="Proteomes" id="UP000054279">
    <property type="component" value="Unassembled WGS sequence"/>
</dbReference>
<dbReference type="SUPFAM" id="SSF51905">
    <property type="entry name" value="FAD/NAD(P)-binding domain"/>
    <property type="match status" value="1"/>
</dbReference>
<dbReference type="PANTHER" id="PTHR11552:SF147">
    <property type="entry name" value="CHOLINE DEHYDROGENASE, MITOCHONDRIAL"/>
    <property type="match status" value="1"/>
</dbReference>
<evidence type="ECO:0000256" key="1">
    <source>
        <dbReference type="ARBA" id="ARBA00001974"/>
    </source>
</evidence>
<organism evidence="8 9">
    <name type="scientific">Sphaerobolus stellatus (strain SS14)</name>
    <dbReference type="NCBI Taxonomy" id="990650"/>
    <lineage>
        <taxon>Eukaryota</taxon>
        <taxon>Fungi</taxon>
        <taxon>Dikarya</taxon>
        <taxon>Basidiomycota</taxon>
        <taxon>Agaricomycotina</taxon>
        <taxon>Agaricomycetes</taxon>
        <taxon>Phallomycetidae</taxon>
        <taxon>Geastrales</taxon>
        <taxon>Sphaerobolaceae</taxon>
        <taxon>Sphaerobolus</taxon>
    </lineage>
</organism>
<gene>
    <name evidence="8" type="ORF">M422DRAFT_171067</name>
</gene>
<evidence type="ECO:0000313" key="8">
    <source>
        <dbReference type="EMBL" id="KIJ42501.1"/>
    </source>
</evidence>
<feature type="binding site" evidence="6">
    <location>
        <position position="76"/>
    </location>
    <ligand>
        <name>FAD</name>
        <dbReference type="ChEBI" id="CHEBI:57692"/>
    </ligand>
</feature>
<dbReference type="Gene3D" id="3.30.560.10">
    <property type="entry name" value="Glucose Oxidase, domain 3"/>
    <property type="match status" value="1"/>
</dbReference>
<name>A0A0C9VW22_SPHS4</name>
<dbReference type="Pfam" id="PF00732">
    <property type="entry name" value="GMC_oxred_N"/>
    <property type="match status" value="1"/>
</dbReference>
<dbReference type="SUPFAM" id="SSF54373">
    <property type="entry name" value="FAD-linked reductases, C-terminal domain"/>
    <property type="match status" value="1"/>
</dbReference>